<dbReference type="PATRIC" id="fig|451.8.peg.310"/>
<dbReference type="AlphaFoldDB" id="A0A098GCV9"/>
<sequence length="201" mass="22676">MRVISKFILDQLKENPEVIKIPAEHFGTTSLFNYFGDILPLASIAYEWGNILLSQNNFQKYSLEKHSCSLATYLIEEFSLSPRSAIGLSEQLIKKIAFHQGQLDEMILHKSFEGFDTAKLLKLSNQWLQETQIASINWKQMAYVVVTNGVAYAIPGGVAAKLGFYGAYRLLGSFITSSENSLSLDDSNDQVEEQKPHYKRS</sequence>
<gene>
    <name evidence="2" type="ORF">LMI_0997</name>
    <name evidence="3" type="ORF">SAMN02982997_02068</name>
</gene>
<evidence type="ECO:0000313" key="3">
    <source>
        <dbReference type="EMBL" id="SCY56500.1"/>
    </source>
</evidence>
<proteinExistence type="predicted"/>
<reference evidence="3 5" key="3">
    <citation type="submission" date="2016-10" db="EMBL/GenBank/DDBJ databases">
        <authorList>
            <person name="Varghese N."/>
            <person name="Submissions S."/>
        </authorList>
    </citation>
    <scope>NUCLEOTIDE SEQUENCE [LARGE SCALE GENOMIC DNA]</scope>
    <source>
        <strain evidence="3 5">ATCC 33218</strain>
    </source>
</reference>
<evidence type="ECO:0000313" key="2">
    <source>
        <dbReference type="EMBL" id="CEG60313.1"/>
    </source>
</evidence>
<dbReference type="OrthoDB" id="9921490at2"/>
<accession>A0A098GCV9</accession>
<dbReference type="KEGG" id="tmc:LMI_0997"/>
<dbReference type="EMBL" id="FMVN01000010">
    <property type="protein sequence ID" value="SCY56500.1"/>
    <property type="molecule type" value="Genomic_DNA"/>
</dbReference>
<evidence type="ECO:0000313" key="5">
    <source>
        <dbReference type="Proteomes" id="UP000182998"/>
    </source>
</evidence>
<organism evidence="2 4">
    <name type="scientific">Legionella micdadei</name>
    <name type="common">Tatlockia micdadei</name>
    <dbReference type="NCBI Taxonomy" id="451"/>
    <lineage>
        <taxon>Bacteria</taxon>
        <taxon>Pseudomonadati</taxon>
        <taxon>Pseudomonadota</taxon>
        <taxon>Gammaproteobacteria</taxon>
        <taxon>Legionellales</taxon>
        <taxon>Legionellaceae</taxon>
        <taxon>Legionella</taxon>
    </lineage>
</organism>
<feature type="compositionally biased region" description="Basic and acidic residues" evidence="1">
    <location>
        <begin position="192"/>
        <end position="201"/>
    </location>
</feature>
<dbReference type="Proteomes" id="UP000182998">
    <property type="component" value="Unassembled WGS sequence"/>
</dbReference>
<reference evidence="4" key="2">
    <citation type="submission" date="2014-09" db="EMBL/GenBank/DDBJ databases">
        <authorList>
            <person name="Gomez-Valero L."/>
        </authorList>
    </citation>
    <scope>NUCLEOTIDE SEQUENCE [LARGE SCALE GENOMIC DNA]</scope>
    <source>
        <strain evidence="4">ATCC33218</strain>
    </source>
</reference>
<dbReference type="HOGENOM" id="CLU_1359835_0_0_6"/>
<feature type="region of interest" description="Disordered" evidence="1">
    <location>
        <begin position="180"/>
        <end position="201"/>
    </location>
</feature>
<dbReference type="EMBL" id="LN614830">
    <property type="protein sequence ID" value="CEG60313.1"/>
    <property type="molecule type" value="Genomic_DNA"/>
</dbReference>
<reference evidence="2" key="1">
    <citation type="submission" date="2014-09" db="EMBL/GenBank/DDBJ databases">
        <authorList>
            <person name="GOMEZ-VALERO Laura"/>
        </authorList>
    </citation>
    <scope>NUCLEOTIDE SEQUENCE</scope>
    <source>
        <strain evidence="2">ATCC33218</strain>
    </source>
</reference>
<evidence type="ECO:0000256" key="1">
    <source>
        <dbReference type="SAM" id="MobiDB-lite"/>
    </source>
</evidence>
<dbReference type="Proteomes" id="UP000032414">
    <property type="component" value="Chromosome I"/>
</dbReference>
<name>A0A098GCV9_LEGMI</name>
<evidence type="ECO:0000313" key="4">
    <source>
        <dbReference type="Proteomes" id="UP000032414"/>
    </source>
</evidence>
<keyword evidence="5" id="KW-1185">Reference proteome</keyword>
<dbReference type="RefSeq" id="WP_045098746.1">
    <property type="nucleotide sequence ID" value="NZ_CP020614.1"/>
</dbReference>
<protein>
    <submittedName>
        <fullName evidence="2">Uncharacterized protein</fullName>
    </submittedName>
</protein>
<dbReference type="STRING" id="451.B6N58_10495"/>